<protein>
    <submittedName>
        <fullName evidence="3">Family 10 glycosylhydrolase</fullName>
    </submittedName>
</protein>
<dbReference type="Pfam" id="PF02638">
    <property type="entry name" value="GHL10"/>
    <property type="match status" value="1"/>
</dbReference>
<evidence type="ECO:0000313" key="3">
    <source>
        <dbReference type="EMBL" id="NNV56804.1"/>
    </source>
</evidence>
<keyword evidence="1" id="KW-0732">Signal</keyword>
<dbReference type="InterPro" id="IPR017853">
    <property type="entry name" value="GH"/>
</dbReference>
<keyword evidence="4" id="KW-1185">Reference proteome</keyword>
<dbReference type="Gene3D" id="3.20.20.80">
    <property type="entry name" value="Glycosidases"/>
    <property type="match status" value="1"/>
</dbReference>
<sequence>MKKGLVFICSLFIFLETIPAQPKYEFRAAWIATVVNIDWPSKKGLDVATQKAEYIFLLDSLQQLHMNAVVVQVRTAADAFFPSPYEPWSEYLNGIQGQAPVPYYDPLQFMIEESHKRNMEFHAWLNPYRAVFDNSTSSISPTHITRTHKEWFLTYGTKKYFNPGLPEVQQYVTNIVKDIITRYDVDAIHMDDYFYPYRIAGKEFPDAASYKKYGKGLPKEAWRRSNCDSIIKMIHVAVLQTKPFIKFGISPFGVWRNISKDKDGSNTQAGQTNYDDLYADILLWLQQGWIDYVAPQLYWEIGHHLCDYNILLNWWGNHSYGKQVYIGHGIYRAVERPTLAWRNPNELPNQIKNLRNNPNVQGSIYYSCTNLLHNPNGWADSLAQNYYQYPALVPPMDYIDVTAPLSPNLQHIKEENKKQADAAYIIKAKPNDSVETEEVKTYVLYLSNNFKTLGNQPIKLLAAKGLTDIQFTIPATQIPNNGGTCYIAITAVDRENNESPLSNVQQLIKTNKGWVIPKQ</sequence>
<dbReference type="PANTHER" id="PTHR43405:SF1">
    <property type="entry name" value="GLYCOSYL HYDROLASE DIGH"/>
    <property type="match status" value="1"/>
</dbReference>
<dbReference type="SUPFAM" id="SSF51445">
    <property type="entry name" value="(Trans)glycosidases"/>
    <property type="match status" value="1"/>
</dbReference>
<feature type="domain" description="Glycosyl hydrolase-like 10" evidence="2">
    <location>
        <begin position="25"/>
        <end position="330"/>
    </location>
</feature>
<evidence type="ECO:0000256" key="1">
    <source>
        <dbReference type="ARBA" id="ARBA00022729"/>
    </source>
</evidence>
<gene>
    <name evidence="3" type="ORF">GD597_15130</name>
</gene>
<comment type="caution">
    <text evidence="3">The sequence shown here is derived from an EMBL/GenBank/DDBJ whole genome shotgun (WGS) entry which is preliminary data.</text>
</comment>
<evidence type="ECO:0000313" key="4">
    <source>
        <dbReference type="Proteomes" id="UP000598971"/>
    </source>
</evidence>
<dbReference type="EMBL" id="WHPF01000011">
    <property type="protein sequence ID" value="NNV56804.1"/>
    <property type="molecule type" value="Genomic_DNA"/>
</dbReference>
<dbReference type="InterPro" id="IPR003790">
    <property type="entry name" value="GHL10"/>
</dbReference>
<proteinExistence type="predicted"/>
<evidence type="ECO:0000259" key="2">
    <source>
        <dbReference type="Pfam" id="PF02638"/>
    </source>
</evidence>
<name>A0A8J8FI72_9BACT</name>
<dbReference type="RefSeq" id="WP_171608751.1">
    <property type="nucleotide sequence ID" value="NZ_WHPF01000011.1"/>
</dbReference>
<dbReference type="PANTHER" id="PTHR43405">
    <property type="entry name" value="GLYCOSYL HYDROLASE DIGH"/>
    <property type="match status" value="1"/>
</dbReference>
<reference evidence="3" key="1">
    <citation type="submission" date="2019-10" db="EMBL/GenBank/DDBJ databases">
        <title>Draft genome sequence of Panacibacter sp. KCS-6.</title>
        <authorList>
            <person name="Yim K.J."/>
        </authorList>
    </citation>
    <scope>NUCLEOTIDE SEQUENCE</scope>
    <source>
        <strain evidence="3">KCS-6</strain>
    </source>
</reference>
<accession>A0A8J8FI72</accession>
<dbReference type="AlphaFoldDB" id="A0A8J8FI72"/>
<dbReference type="InterPro" id="IPR052177">
    <property type="entry name" value="Divisome_Glycosyl_Hydrolase"/>
</dbReference>
<organism evidence="3 4">
    <name type="scientific">Limnovirga soli</name>
    <dbReference type="NCBI Taxonomy" id="2656915"/>
    <lineage>
        <taxon>Bacteria</taxon>
        <taxon>Pseudomonadati</taxon>
        <taxon>Bacteroidota</taxon>
        <taxon>Chitinophagia</taxon>
        <taxon>Chitinophagales</taxon>
        <taxon>Chitinophagaceae</taxon>
        <taxon>Limnovirga</taxon>
    </lineage>
</organism>
<dbReference type="Proteomes" id="UP000598971">
    <property type="component" value="Unassembled WGS sequence"/>
</dbReference>